<organism evidence="1 3">
    <name type="scientific">Serratia liquefaciens</name>
    <dbReference type="NCBI Taxonomy" id="614"/>
    <lineage>
        <taxon>Bacteria</taxon>
        <taxon>Pseudomonadati</taxon>
        <taxon>Pseudomonadota</taxon>
        <taxon>Gammaproteobacteria</taxon>
        <taxon>Enterobacterales</taxon>
        <taxon>Yersiniaceae</taxon>
        <taxon>Serratia</taxon>
    </lineage>
</organism>
<protein>
    <submittedName>
        <fullName evidence="1">Uncharacterized protein</fullName>
    </submittedName>
</protein>
<dbReference type="EMBL" id="CP033893">
    <property type="protein sequence ID" value="QDL35164.1"/>
    <property type="molecule type" value="Genomic_DNA"/>
</dbReference>
<accession>A0A515CR26</accession>
<evidence type="ECO:0000313" key="2">
    <source>
        <dbReference type="EMBL" id="QDL35164.1"/>
    </source>
</evidence>
<proteinExistence type="predicted"/>
<dbReference type="AlphaFoldDB" id="A0A515CR26"/>
<evidence type="ECO:0000313" key="3">
    <source>
        <dbReference type="Proteomes" id="UP000317572"/>
    </source>
</evidence>
<name>A0A515CR26_SERLI</name>
<evidence type="ECO:0000313" key="1">
    <source>
        <dbReference type="EMBL" id="QDL30611.1"/>
    </source>
</evidence>
<sequence length="134" mass="15058">MKTIAVQKEGLLSDFNAWGVKPSYARFFLDKCEETNGLISLGHELVNDSYHLTNPYQWFAANVAFWCRVYREAQAPAGQVEALAAIRAIYYIAGSLGLEVTTRMIALWWKSAQPLHGLPAPNQSHHSGETRQIH</sequence>
<dbReference type="EMBL" id="CP033893">
    <property type="protein sequence ID" value="QDL30611.1"/>
    <property type="molecule type" value="Genomic_DNA"/>
</dbReference>
<gene>
    <name evidence="1" type="ORF">EGO53_01855</name>
    <name evidence="2" type="ORF">EGO53_26815</name>
</gene>
<dbReference type="RefSeq" id="WP_142814545.1">
    <property type="nucleotide sequence ID" value="NZ_CP033893.1"/>
</dbReference>
<reference evidence="1 3" key="1">
    <citation type="submission" date="2018-11" db="EMBL/GenBank/DDBJ databases">
        <title>The first complete genome of Serratia liquefaciens isolated from metalophyte plant revel distinctness adaptive mechanisms in an extreme habitat.</title>
        <authorList>
            <person name="Caneschi W.L."/>
            <person name="Sanchez A.B."/>
            <person name="Felestrino E.B."/>
            <person name="Assis R.A.B."/>
            <person name="Lemes C.G.C."/>
            <person name="Cordeiro I.F."/>
            <person name="Fonseca N.P."/>
            <person name="Villa M."/>
            <person name="Vieira I.T."/>
            <person name="Moraes L.A."/>
            <person name="Kamino L.H.Y."/>
            <person name="do Carmo F."/>
            <person name="Garcia C.M."/>
            <person name="Almeida N.F."/>
            <person name="Silva R.S."/>
            <person name="Ferro J.A."/>
            <person name="Ferro M.I.T."/>
            <person name="Varani A.M."/>
            <person name="Ferreira R.M."/>
            <person name="dos Santos V.L."/>
            <person name="Silva U.C."/>
            <person name="Setubal J.C."/>
            <person name="Moreira L.M."/>
        </authorList>
    </citation>
    <scope>NUCLEOTIDE SEQUENCE [LARGE SCALE GENOMIC DNA]</scope>
    <source>
        <strain evidence="1 3">FG3</strain>
    </source>
</reference>
<dbReference type="Proteomes" id="UP000317572">
    <property type="component" value="Chromosome"/>
</dbReference>